<dbReference type="EMBL" id="SELW01000384">
    <property type="protein sequence ID" value="TID28617.1"/>
    <property type="molecule type" value="Genomic_DNA"/>
</dbReference>
<gene>
    <name evidence="8" type="ORF">CANINC_002373</name>
</gene>
<evidence type="ECO:0000313" key="8">
    <source>
        <dbReference type="EMBL" id="TID28617.1"/>
    </source>
</evidence>
<organism evidence="8 9">
    <name type="scientific">Pichia inconspicua</name>
    <dbReference type="NCBI Taxonomy" id="52247"/>
    <lineage>
        <taxon>Eukaryota</taxon>
        <taxon>Fungi</taxon>
        <taxon>Dikarya</taxon>
        <taxon>Ascomycota</taxon>
        <taxon>Saccharomycotina</taxon>
        <taxon>Pichiomycetes</taxon>
        <taxon>Pichiales</taxon>
        <taxon>Pichiaceae</taxon>
        <taxon>Pichia</taxon>
    </lineage>
</organism>
<protein>
    <recommendedName>
        <fullName evidence="3">ER membrane protein complex subunit 4</fullName>
    </recommendedName>
</protein>
<dbReference type="Proteomes" id="UP000307173">
    <property type="component" value="Unassembled WGS sequence"/>
</dbReference>
<evidence type="ECO:0000256" key="6">
    <source>
        <dbReference type="ARBA" id="ARBA00022989"/>
    </source>
</evidence>
<accession>A0A4V4NFQ5</accession>
<evidence type="ECO:0000256" key="7">
    <source>
        <dbReference type="ARBA" id="ARBA00023136"/>
    </source>
</evidence>
<comment type="similarity">
    <text evidence="2">Belongs to the EMC4 family.</text>
</comment>
<keyword evidence="5" id="KW-0256">Endoplasmic reticulum</keyword>
<comment type="caution">
    <text evidence="8">The sequence shown here is derived from an EMBL/GenBank/DDBJ whole genome shotgun (WGS) entry which is preliminary data.</text>
</comment>
<evidence type="ECO:0000256" key="3">
    <source>
        <dbReference type="ARBA" id="ARBA00020820"/>
    </source>
</evidence>
<dbReference type="InterPro" id="IPR009445">
    <property type="entry name" value="TMEM85/Emc4"/>
</dbReference>
<reference evidence="8 9" key="1">
    <citation type="journal article" date="2019" name="Front. Genet.">
        <title>Whole-Genome Sequencing of the Opportunistic Yeast Pathogen Candida inconspicua Uncovers Its Hybrid Origin.</title>
        <authorList>
            <person name="Mixao V."/>
            <person name="Hansen A.P."/>
            <person name="Saus E."/>
            <person name="Boekhout T."/>
            <person name="Lass-Florl C."/>
            <person name="Gabaldon T."/>
        </authorList>
    </citation>
    <scope>NUCLEOTIDE SEQUENCE [LARGE SCALE GENOMIC DNA]</scope>
    <source>
        <strain evidence="8 9">CBS 180</strain>
    </source>
</reference>
<dbReference type="Pfam" id="PF06417">
    <property type="entry name" value="EMC4"/>
    <property type="match status" value="1"/>
</dbReference>
<name>A0A4V4NFQ5_9ASCO</name>
<keyword evidence="7" id="KW-0472">Membrane</keyword>
<dbReference type="OrthoDB" id="369569at2759"/>
<keyword evidence="9" id="KW-1185">Reference proteome</keyword>
<comment type="subcellular location">
    <subcellularLocation>
        <location evidence="1">Endoplasmic reticulum membrane</location>
        <topology evidence="1">Multi-pass membrane protein</topology>
    </subcellularLocation>
</comment>
<sequence length="189" mass="21522">MHWSELYENEDEIIRAYLGKGNPKEMLPLPKGYSPSVYSDLDAGKFNTNSNSPATNKRLSENLQLVKFKKKKLWELAATPGKNILINFGMNYMSPNDIQVIPIMMLFMLFVNTFKEMFEVNSRFAAVDSSIDAEVDTYDINIMKGIYVLSCVGNLMVGLWKLNKMGLIPNTTSDWLGWESKLLSAEKFI</sequence>
<evidence type="ECO:0000256" key="1">
    <source>
        <dbReference type="ARBA" id="ARBA00004477"/>
    </source>
</evidence>
<evidence type="ECO:0000256" key="4">
    <source>
        <dbReference type="ARBA" id="ARBA00022692"/>
    </source>
</evidence>
<dbReference type="AlphaFoldDB" id="A0A4V4NFQ5"/>
<dbReference type="STRING" id="52247.A0A4V4NFQ5"/>
<keyword evidence="6" id="KW-1133">Transmembrane helix</keyword>
<evidence type="ECO:0000256" key="5">
    <source>
        <dbReference type="ARBA" id="ARBA00022824"/>
    </source>
</evidence>
<dbReference type="PANTHER" id="PTHR19315">
    <property type="entry name" value="ER MEMBRANE PROTEIN COMPLEX SUBUNIT 4"/>
    <property type="match status" value="1"/>
</dbReference>
<evidence type="ECO:0000313" key="9">
    <source>
        <dbReference type="Proteomes" id="UP000307173"/>
    </source>
</evidence>
<proteinExistence type="inferred from homology"/>
<dbReference type="GO" id="GO:0005789">
    <property type="term" value="C:endoplasmic reticulum membrane"/>
    <property type="evidence" value="ECO:0007669"/>
    <property type="project" value="UniProtKB-SubCell"/>
</dbReference>
<keyword evidence="4" id="KW-0812">Transmembrane</keyword>
<evidence type="ECO:0000256" key="2">
    <source>
        <dbReference type="ARBA" id="ARBA00007715"/>
    </source>
</evidence>